<evidence type="ECO:0000256" key="11">
    <source>
        <dbReference type="ARBA" id="ARBA00048988"/>
    </source>
</evidence>
<evidence type="ECO:0000256" key="10">
    <source>
        <dbReference type="ARBA" id="ARBA00034923"/>
    </source>
</evidence>
<reference evidence="17" key="1">
    <citation type="submission" date="2019-04" db="EMBL/GenBank/DDBJ databases">
        <title>Evolution of Biomass-Degrading Anaerobic Consortia Revealed by Metagenomics.</title>
        <authorList>
            <person name="Peng X."/>
        </authorList>
    </citation>
    <scope>NUCLEOTIDE SEQUENCE</scope>
    <source>
        <strain evidence="17">SIG66</strain>
    </source>
</reference>
<dbReference type="Pfam" id="PF21196">
    <property type="entry name" value="PcrA_UvrD_tudor"/>
    <property type="match status" value="1"/>
</dbReference>
<feature type="domain" description="UvrD-like helicase ATP-binding" evidence="15">
    <location>
        <begin position="8"/>
        <end position="289"/>
    </location>
</feature>
<dbReference type="PROSITE" id="PS51217">
    <property type="entry name" value="UVRD_HELICASE_CTER"/>
    <property type="match status" value="1"/>
</dbReference>
<protein>
    <recommendedName>
        <fullName evidence="9">DNA 3'-5' helicase</fullName>
        <ecNumber evidence="9">5.6.2.4</ecNumber>
    </recommendedName>
    <alternativeName>
        <fullName evidence="10">DNA 3'-5' helicase II</fullName>
    </alternativeName>
</protein>
<evidence type="ECO:0000259" key="16">
    <source>
        <dbReference type="PROSITE" id="PS51217"/>
    </source>
</evidence>
<keyword evidence="2 12" id="KW-0547">Nucleotide-binding</keyword>
<dbReference type="Proteomes" id="UP000725649">
    <property type="component" value="Unassembled WGS sequence"/>
</dbReference>
<dbReference type="Gene3D" id="3.40.50.300">
    <property type="entry name" value="P-loop containing nucleotide triphosphate hydrolases"/>
    <property type="match status" value="2"/>
</dbReference>
<comment type="catalytic activity">
    <reaction evidence="11">
        <text>ATP + H2O = ADP + phosphate + H(+)</text>
        <dbReference type="Rhea" id="RHEA:13065"/>
        <dbReference type="ChEBI" id="CHEBI:15377"/>
        <dbReference type="ChEBI" id="CHEBI:15378"/>
        <dbReference type="ChEBI" id="CHEBI:30616"/>
        <dbReference type="ChEBI" id="CHEBI:43474"/>
        <dbReference type="ChEBI" id="CHEBI:456216"/>
        <dbReference type="EC" id="5.6.2.4"/>
    </reaction>
</comment>
<dbReference type="CDD" id="cd17932">
    <property type="entry name" value="DEXQc_UvrD"/>
    <property type="match status" value="1"/>
</dbReference>
<evidence type="ECO:0000256" key="14">
    <source>
        <dbReference type="SAM" id="MobiDB-lite"/>
    </source>
</evidence>
<dbReference type="Gene3D" id="1.10.486.10">
    <property type="entry name" value="PCRA, domain 4"/>
    <property type="match status" value="1"/>
</dbReference>
<feature type="region of interest" description="Disordered" evidence="14">
    <location>
        <begin position="752"/>
        <end position="778"/>
    </location>
</feature>
<gene>
    <name evidence="17" type="ORF">E7027_01610</name>
</gene>
<dbReference type="GO" id="GO:0016787">
    <property type="term" value="F:hydrolase activity"/>
    <property type="evidence" value="ECO:0007669"/>
    <property type="project" value="UniProtKB-UniRule"/>
</dbReference>
<comment type="catalytic activity">
    <reaction evidence="8">
        <text>Couples ATP hydrolysis with the unwinding of duplex DNA by translocating in the 3'-5' direction.</text>
        <dbReference type="EC" id="5.6.2.4"/>
    </reaction>
</comment>
<dbReference type="GO" id="GO:0043138">
    <property type="term" value="F:3'-5' DNA helicase activity"/>
    <property type="evidence" value="ECO:0007669"/>
    <property type="project" value="UniProtKB-EC"/>
</dbReference>
<dbReference type="SUPFAM" id="SSF52540">
    <property type="entry name" value="P-loop containing nucleoside triphosphate hydrolases"/>
    <property type="match status" value="1"/>
</dbReference>
<dbReference type="GO" id="GO:0000725">
    <property type="term" value="P:recombinational repair"/>
    <property type="evidence" value="ECO:0007669"/>
    <property type="project" value="TreeGrafter"/>
</dbReference>
<evidence type="ECO:0000256" key="3">
    <source>
        <dbReference type="ARBA" id="ARBA00022801"/>
    </source>
</evidence>
<evidence type="ECO:0000256" key="1">
    <source>
        <dbReference type="ARBA" id="ARBA00009922"/>
    </source>
</evidence>
<dbReference type="InterPro" id="IPR014016">
    <property type="entry name" value="UvrD-like_ATP-bd"/>
</dbReference>
<evidence type="ECO:0000313" key="18">
    <source>
        <dbReference type="Proteomes" id="UP000725649"/>
    </source>
</evidence>
<dbReference type="GO" id="GO:0005829">
    <property type="term" value="C:cytosol"/>
    <property type="evidence" value="ECO:0007669"/>
    <property type="project" value="TreeGrafter"/>
</dbReference>
<evidence type="ECO:0000256" key="8">
    <source>
        <dbReference type="ARBA" id="ARBA00034617"/>
    </source>
</evidence>
<feature type="compositionally biased region" description="Low complexity" evidence="14">
    <location>
        <begin position="759"/>
        <end position="770"/>
    </location>
</feature>
<feature type="coiled-coil region" evidence="13">
    <location>
        <begin position="508"/>
        <end position="535"/>
    </location>
</feature>
<dbReference type="EMBL" id="SUVG01000002">
    <property type="protein sequence ID" value="MBE6420831.1"/>
    <property type="molecule type" value="Genomic_DNA"/>
</dbReference>
<evidence type="ECO:0000256" key="12">
    <source>
        <dbReference type="PROSITE-ProRule" id="PRU00560"/>
    </source>
</evidence>
<evidence type="ECO:0000256" key="2">
    <source>
        <dbReference type="ARBA" id="ARBA00022741"/>
    </source>
</evidence>
<comment type="caution">
    <text evidence="17">The sequence shown here is derived from an EMBL/GenBank/DDBJ whole genome shotgun (WGS) entry which is preliminary data.</text>
</comment>
<evidence type="ECO:0000256" key="13">
    <source>
        <dbReference type="SAM" id="Coils"/>
    </source>
</evidence>
<accession>A0A928DPL8</accession>
<dbReference type="FunFam" id="1.10.486.10:FF:000003">
    <property type="entry name" value="ATP-dependent DNA helicase"/>
    <property type="match status" value="1"/>
</dbReference>
<keyword evidence="3 12" id="KW-0378">Hydrolase</keyword>
<dbReference type="EC" id="5.6.2.4" evidence="9"/>
<evidence type="ECO:0000256" key="7">
    <source>
        <dbReference type="ARBA" id="ARBA00023235"/>
    </source>
</evidence>
<dbReference type="Pfam" id="PF00580">
    <property type="entry name" value="UvrD-helicase"/>
    <property type="match status" value="1"/>
</dbReference>
<dbReference type="GO" id="GO:0003677">
    <property type="term" value="F:DNA binding"/>
    <property type="evidence" value="ECO:0007669"/>
    <property type="project" value="UniProtKB-KW"/>
</dbReference>
<dbReference type="InterPro" id="IPR000212">
    <property type="entry name" value="DNA_helicase_UvrD/REP"/>
</dbReference>
<name>A0A928DPL8_9BACT</name>
<dbReference type="Gene3D" id="1.10.10.160">
    <property type="match status" value="1"/>
</dbReference>
<evidence type="ECO:0000256" key="9">
    <source>
        <dbReference type="ARBA" id="ARBA00034808"/>
    </source>
</evidence>
<keyword evidence="5 12" id="KW-0067">ATP-binding</keyword>
<evidence type="ECO:0000313" key="17">
    <source>
        <dbReference type="EMBL" id="MBE6420831.1"/>
    </source>
</evidence>
<dbReference type="PANTHER" id="PTHR11070">
    <property type="entry name" value="UVRD / RECB / PCRA DNA HELICASE FAMILY MEMBER"/>
    <property type="match status" value="1"/>
</dbReference>
<evidence type="ECO:0000256" key="6">
    <source>
        <dbReference type="ARBA" id="ARBA00023125"/>
    </source>
</evidence>
<dbReference type="InterPro" id="IPR014017">
    <property type="entry name" value="DNA_helicase_UvrD-like_C"/>
</dbReference>
<dbReference type="InterPro" id="IPR013986">
    <property type="entry name" value="DExx_box_DNA_helicase_dom_sf"/>
</dbReference>
<dbReference type="PANTHER" id="PTHR11070:SF2">
    <property type="entry name" value="ATP-DEPENDENT DNA HELICASE SRS2"/>
    <property type="match status" value="1"/>
</dbReference>
<keyword evidence="6" id="KW-0238">DNA-binding</keyword>
<sequence>MTIDDALKTLNPQQLEAVEYNDGPCLIVAGAGTGKTKTLTTKIAKLIADGLNPSRILAVTFTNKAAQEMRERVEALVPGMGNRVWIHTFHSFGVRILRQHAGVIGLSRDFAIYDDADQKKVVSLILEQMGIKDPKKEINQIVSIISRAKDDMVSPDTLMQSATASGMDGKIRAAEVYRRYEQKLKEAGALDFGDLLVKTVVLLRDHEDIRSYYQEFFQYILVDEYQDTNHTQYLITKFLAAKRRKLCVVGDPDQSIYSWRGANIRNILEFEKDFQDTKTITLEQNYRSTKVILEASNKLITKNKKRKEKSLFTDKGSGDPIEVRQLTSEGDEARWVSQNIKALVDEDGASLKDVAVFYRTNAQSRSFEDCFRRYQIPYRLVGTVRFYDRKEIKDIMCYARILINPADNVSLLRIINTPTRGLGKVAQDRLLVYAEEKHCSLYDALKNAAFVPGLSSAAVKAAIKLVQLFENWRGDMLLTDPADIFHKILIESGYMDAVKAEMEKDPEAESRLQNLDALINAVKEYEDRCRKGEKEPSVSDFLQEISLLSGEDDSNAGEGGAVTLMTVHLAKGLEFDDVFVTGLEENLFPIGRDNEDELEEERRLCYVAMTRARKRLYLTYASSRRKFGQVQNNLPSRFLFESGLLDENEMQETSQPRYTDYQSKYGLYGAGASGGYRGGNYGNGYVRGRNNFGGNRYQNFEGYASKSRFQKRYDQDGYEIEEDDLDYTSSSYGGSSGIGSLYARPSFSKPSGFSGGGSSPASSSAAHAKPPSAPAEKNADGVAVGGLVKHGVFGQGKIVQIAGSGESTKITVVFGNGTRRTFMLKFAPLEIL</sequence>
<dbReference type="GO" id="GO:0033202">
    <property type="term" value="C:DNA helicase complex"/>
    <property type="evidence" value="ECO:0007669"/>
    <property type="project" value="TreeGrafter"/>
</dbReference>
<comment type="similarity">
    <text evidence="1">Belongs to the helicase family. UvrD subfamily.</text>
</comment>
<dbReference type="PROSITE" id="PS51198">
    <property type="entry name" value="UVRD_HELICASE_ATP_BIND"/>
    <property type="match status" value="1"/>
</dbReference>
<feature type="binding site" evidence="12">
    <location>
        <begin position="29"/>
        <end position="36"/>
    </location>
    <ligand>
        <name>ATP</name>
        <dbReference type="ChEBI" id="CHEBI:30616"/>
    </ligand>
</feature>
<evidence type="ECO:0000256" key="4">
    <source>
        <dbReference type="ARBA" id="ARBA00022806"/>
    </source>
</evidence>
<evidence type="ECO:0000256" key="5">
    <source>
        <dbReference type="ARBA" id="ARBA00022840"/>
    </source>
</evidence>
<feature type="domain" description="UvrD-like helicase C-terminal" evidence="16">
    <location>
        <begin position="290"/>
        <end position="572"/>
    </location>
</feature>
<dbReference type="Pfam" id="PF13361">
    <property type="entry name" value="UvrD_C"/>
    <property type="match status" value="1"/>
</dbReference>
<proteinExistence type="inferred from homology"/>
<keyword evidence="4 12" id="KW-0347">Helicase</keyword>
<keyword evidence="13" id="KW-0175">Coiled coil</keyword>
<keyword evidence="7" id="KW-0413">Isomerase</keyword>
<dbReference type="GO" id="GO:0005524">
    <property type="term" value="F:ATP binding"/>
    <property type="evidence" value="ECO:0007669"/>
    <property type="project" value="UniProtKB-UniRule"/>
</dbReference>
<evidence type="ECO:0000259" key="15">
    <source>
        <dbReference type="PROSITE" id="PS51198"/>
    </source>
</evidence>
<dbReference type="AlphaFoldDB" id="A0A928DPL8"/>
<dbReference type="InterPro" id="IPR027417">
    <property type="entry name" value="P-loop_NTPase"/>
</dbReference>
<organism evidence="17 18">
    <name type="scientific">Candidatus Avelusimicrobium gallicola</name>
    <dbReference type="NCBI Taxonomy" id="2562704"/>
    <lineage>
        <taxon>Bacteria</taxon>
        <taxon>Pseudomonadati</taxon>
        <taxon>Elusimicrobiota</taxon>
        <taxon>Elusimicrobia</taxon>
        <taxon>Elusimicrobiales</taxon>
        <taxon>Elusimicrobiaceae</taxon>
        <taxon>Candidatus Avelusimicrobium</taxon>
    </lineage>
</organism>